<dbReference type="Proteomes" id="UP000186601">
    <property type="component" value="Unassembled WGS sequence"/>
</dbReference>
<dbReference type="PROSITE" id="PS50007">
    <property type="entry name" value="PIPLC_X_DOMAIN"/>
    <property type="match status" value="1"/>
</dbReference>
<dbReference type="GO" id="GO:0006629">
    <property type="term" value="P:lipid metabolic process"/>
    <property type="evidence" value="ECO:0007669"/>
    <property type="project" value="InterPro"/>
</dbReference>
<name>A0A2R6NVR6_9APHY</name>
<dbReference type="OrthoDB" id="1046782at2759"/>
<keyword evidence="1" id="KW-0732">Signal</keyword>
<evidence type="ECO:0000313" key="3">
    <source>
        <dbReference type="Proteomes" id="UP000186601"/>
    </source>
</evidence>
<evidence type="ECO:0008006" key="4">
    <source>
        <dbReference type="Google" id="ProtNLM"/>
    </source>
</evidence>
<keyword evidence="3" id="KW-1185">Reference proteome</keyword>
<feature type="chain" id="PRO_5015353344" description="PLC-like phosphodiesterase" evidence="1">
    <location>
        <begin position="24"/>
        <end position="521"/>
    </location>
</feature>
<gene>
    <name evidence="2" type="ORF">PHLCEN_2v7717</name>
</gene>
<sequence>MGTFPNLAGLILAVTMLPLLAWAGEGGSFVLINMTPYNWNQIYIHSDQMNAWGFPQSVPAGSMAKVYVEWDQSIFDDQEDDGGQVIYQLQGAPISASFQLQASATTTSFNLQAYYTNIATTSHPLGSVVDLGWVHDGNTVFVLSGVPGLLMNTINPPTNWMQLSLPTVGNKPLRQLVIPGSHDSGMSLIDGSTFFGDDADHVLTQTLSVGGQLANGARYFDLRPVISSGIFKTGHYSTLPVVGYQGANGESFSQIISEINAFTSVNAELIILNLSHDLNTDSGYGSLTQANWNQLFQQLSGLSHLYVAPNPTTIDLSTLPLSQFIGQGSAAVIVLVDAGDTTVTLGSYASRGFYNSTTQFPLFDSYANTNDLSTLENDQLTKLAQNRTSWNSSEFLLSWTLTQQPIDFTPKDAPSIIDYANQANNDLFTALPPVINRNVFPNILYIDNFNRTDVTALAIGINDYNTNWQAMDIQVQLFVSLGRRVTQKLRDAARFFQLPYKSFQDRRRKRTVEESFRVVSI</sequence>
<dbReference type="Gene3D" id="3.20.20.190">
    <property type="entry name" value="Phosphatidylinositol (PI) phosphodiesterase"/>
    <property type="match status" value="1"/>
</dbReference>
<comment type="caution">
    <text evidence="2">The sequence shown here is derived from an EMBL/GenBank/DDBJ whole genome shotgun (WGS) entry which is preliminary data.</text>
</comment>
<dbReference type="PANTHER" id="PTHR13593:SF143">
    <property type="entry name" value="PHOSPHATIDYLINOSITOL-SPECIFIC PHOSPHOLIPASE C X DOMAIN-CONTAINING PROTEIN"/>
    <property type="match status" value="1"/>
</dbReference>
<protein>
    <recommendedName>
        <fullName evidence="4">PLC-like phosphodiesterase</fullName>
    </recommendedName>
</protein>
<dbReference type="InterPro" id="IPR017946">
    <property type="entry name" value="PLC-like_Pdiesterase_TIM-brl"/>
</dbReference>
<reference evidence="2 3" key="1">
    <citation type="submission" date="2018-02" db="EMBL/GenBank/DDBJ databases">
        <title>Genome sequence of the basidiomycete white-rot fungus Phlebia centrifuga.</title>
        <authorList>
            <person name="Granchi Z."/>
            <person name="Peng M."/>
            <person name="de Vries R.P."/>
            <person name="Hilden K."/>
            <person name="Makela M.R."/>
            <person name="Grigoriev I."/>
            <person name="Riley R."/>
        </authorList>
    </citation>
    <scope>NUCLEOTIDE SEQUENCE [LARGE SCALE GENOMIC DNA]</scope>
    <source>
        <strain evidence="2 3">FBCC195</strain>
    </source>
</reference>
<evidence type="ECO:0000313" key="2">
    <source>
        <dbReference type="EMBL" id="PSR77733.1"/>
    </source>
</evidence>
<accession>A0A2R6NVR6</accession>
<proteinExistence type="predicted"/>
<dbReference type="GO" id="GO:0008081">
    <property type="term" value="F:phosphoric diester hydrolase activity"/>
    <property type="evidence" value="ECO:0007669"/>
    <property type="project" value="InterPro"/>
</dbReference>
<organism evidence="2 3">
    <name type="scientific">Hermanssonia centrifuga</name>
    <dbReference type="NCBI Taxonomy" id="98765"/>
    <lineage>
        <taxon>Eukaryota</taxon>
        <taxon>Fungi</taxon>
        <taxon>Dikarya</taxon>
        <taxon>Basidiomycota</taxon>
        <taxon>Agaricomycotina</taxon>
        <taxon>Agaricomycetes</taxon>
        <taxon>Polyporales</taxon>
        <taxon>Meruliaceae</taxon>
        <taxon>Hermanssonia</taxon>
    </lineage>
</organism>
<dbReference type="SUPFAM" id="SSF51695">
    <property type="entry name" value="PLC-like phosphodiesterases"/>
    <property type="match status" value="1"/>
</dbReference>
<feature type="signal peptide" evidence="1">
    <location>
        <begin position="1"/>
        <end position="23"/>
    </location>
</feature>
<dbReference type="InterPro" id="IPR051057">
    <property type="entry name" value="PI-PLC_domain"/>
</dbReference>
<dbReference type="EMBL" id="MLYV02000779">
    <property type="protein sequence ID" value="PSR77733.1"/>
    <property type="molecule type" value="Genomic_DNA"/>
</dbReference>
<dbReference type="AlphaFoldDB" id="A0A2R6NVR6"/>
<evidence type="ECO:0000256" key="1">
    <source>
        <dbReference type="SAM" id="SignalP"/>
    </source>
</evidence>
<dbReference type="PANTHER" id="PTHR13593">
    <property type="match status" value="1"/>
</dbReference>